<evidence type="ECO:0000313" key="1">
    <source>
        <dbReference type="Proteomes" id="UP000515160"/>
    </source>
</evidence>
<accession>A0A9C6SUH4</accession>
<evidence type="ECO:0000313" key="2">
    <source>
        <dbReference type="RefSeq" id="XP_051859264.1"/>
    </source>
</evidence>
<dbReference type="Proteomes" id="UP000515160">
    <property type="component" value="Chromosome 2L"/>
</dbReference>
<dbReference type="GeneID" id="127565320"/>
<dbReference type="AlphaFoldDB" id="A0A9C6SUH4"/>
<sequence length="88" mass="9948">MKFKYQSKHKSLLLFKFKSIKHIARVVARALAKSFFYLGAPPICPRHQLSLLSLYPHCPYIGYCLCYPISSSTSSGHRYAGHSVLCAL</sequence>
<dbReference type="RefSeq" id="XP_051859264.1">
    <property type="nucleotide sequence ID" value="XM_052003304.1"/>
</dbReference>
<proteinExistence type="predicted"/>
<protein>
    <submittedName>
        <fullName evidence="2">Uncharacterized protein LOC127565320</fullName>
    </submittedName>
</protein>
<name>A0A9C6SUH4_DROAB</name>
<gene>
    <name evidence="2" type="primary">LOC127565320</name>
</gene>
<reference evidence="2" key="1">
    <citation type="submission" date="2025-08" db="UniProtKB">
        <authorList>
            <consortium name="RefSeq"/>
        </authorList>
    </citation>
    <scope>IDENTIFICATION</scope>
    <source>
        <strain evidence="2">15112-1751.03</strain>
        <tissue evidence="2">Whole Adult</tissue>
    </source>
</reference>
<keyword evidence="1" id="KW-1185">Reference proteome</keyword>
<organism evidence="1 2">
    <name type="scientific">Drosophila albomicans</name>
    <name type="common">Fruit fly</name>
    <dbReference type="NCBI Taxonomy" id="7291"/>
    <lineage>
        <taxon>Eukaryota</taxon>
        <taxon>Metazoa</taxon>
        <taxon>Ecdysozoa</taxon>
        <taxon>Arthropoda</taxon>
        <taxon>Hexapoda</taxon>
        <taxon>Insecta</taxon>
        <taxon>Pterygota</taxon>
        <taxon>Neoptera</taxon>
        <taxon>Endopterygota</taxon>
        <taxon>Diptera</taxon>
        <taxon>Brachycera</taxon>
        <taxon>Muscomorpha</taxon>
        <taxon>Ephydroidea</taxon>
        <taxon>Drosophilidae</taxon>
        <taxon>Drosophila</taxon>
    </lineage>
</organism>